<keyword evidence="2" id="KW-1185">Reference proteome</keyword>
<evidence type="ECO:0000313" key="1">
    <source>
        <dbReference type="EMBL" id="MFC4424820.1"/>
    </source>
</evidence>
<proteinExistence type="predicted"/>
<evidence type="ECO:0000313" key="2">
    <source>
        <dbReference type="Proteomes" id="UP001595998"/>
    </source>
</evidence>
<dbReference type="Proteomes" id="UP001595998">
    <property type="component" value="Unassembled WGS sequence"/>
</dbReference>
<name>A0ABV8XKL8_9DEIO</name>
<protein>
    <submittedName>
        <fullName evidence="1">Uncharacterized protein</fullName>
    </submittedName>
</protein>
<dbReference type="RefSeq" id="WP_380035377.1">
    <property type="nucleotide sequence ID" value="NZ_JBHSEH010000004.1"/>
</dbReference>
<comment type="caution">
    <text evidence="1">The sequence shown here is derived from an EMBL/GenBank/DDBJ whole genome shotgun (WGS) entry which is preliminary data.</text>
</comment>
<accession>A0ABV8XKL8</accession>
<dbReference type="EMBL" id="JBHSEH010000004">
    <property type="protein sequence ID" value="MFC4424820.1"/>
    <property type="molecule type" value="Genomic_DNA"/>
</dbReference>
<sequence>MTADPEQTILAFVHRHLPAGSRHAPPAVNEVLFIYESIWALVRRFLEQDRKEEAMSWARLGVQVAELTPATRIQAINLCAWMISKCGHHDHDPLLDGQNLVRRSLSEVPWSPTEAQHLAQTWQTQPLETVQALRRLKNATRSFDTVIDRVPDGVREQMSPWLAIRRDLP</sequence>
<gene>
    <name evidence="1" type="ORF">ACFOZ9_01260</name>
</gene>
<organism evidence="1 2">
    <name type="scientific">Deinococcus navajonensis</name>
    <dbReference type="NCBI Taxonomy" id="309884"/>
    <lineage>
        <taxon>Bacteria</taxon>
        <taxon>Thermotogati</taxon>
        <taxon>Deinococcota</taxon>
        <taxon>Deinococci</taxon>
        <taxon>Deinococcales</taxon>
        <taxon>Deinococcaceae</taxon>
        <taxon>Deinococcus</taxon>
    </lineage>
</organism>
<reference evidence="2" key="1">
    <citation type="journal article" date="2019" name="Int. J. Syst. Evol. Microbiol.">
        <title>The Global Catalogue of Microorganisms (GCM) 10K type strain sequencing project: providing services to taxonomists for standard genome sequencing and annotation.</title>
        <authorList>
            <consortium name="The Broad Institute Genomics Platform"/>
            <consortium name="The Broad Institute Genome Sequencing Center for Infectious Disease"/>
            <person name="Wu L."/>
            <person name="Ma J."/>
        </authorList>
    </citation>
    <scope>NUCLEOTIDE SEQUENCE [LARGE SCALE GENOMIC DNA]</scope>
    <source>
        <strain evidence="2">CCUG 56029</strain>
    </source>
</reference>